<evidence type="ECO:0000313" key="1">
    <source>
        <dbReference type="EMBL" id="MPM03559.1"/>
    </source>
</evidence>
<dbReference type="EMBL" id="VSSQ01000964">
    <property type="protein sequence ID" value="MPM03559.1"/>
    <property type="molecule type" value="Genomic_DNA"/>
</dbReference>
<proteinExistence type="predicted"/>
<sequence>MIFETDKAEFARLNVEANLQKTPFVWEGRFLINGSIIWIQFKSTPRVLENQDIIWIRSQSGALPFEPREIDLKLCCDELVKLFRQYADDKNIAINI</sequence>
<gene>
    <name evidence="1" type="ORF">SDC9_49826</name>
</gene>
<reference evidence="1" key="1">
    <citation type="submission" date="2019-08" db="EMBL/GenBank/DDBJ databases">
        <authorList>
            <person name="Kucharzyk K."/>
            <person name="Murdoch R.W."/>
            <person name="Higgins S."/>
            <person name="Loffler F."/>
        </authorList>
    </citation>
    <scope>NUCLEOTIDE SEQUENCE</scope>
</reference>
<name>A0A644WIX2_9ZZZZ</name>
<organism evidence="1">
    <name type="scientific">bioreactor metagenome</name>
    <dbReference type="NCBI Taxonomy" id="1076179"/>
    <lineage>
        <taxon>unclassified sequences</taxon>
        <taxon>metagenomes</taxon>
        <taxon>ecological metagenomes</taxon>
    </lineage>
</organism>
<protein>
    <submittedName>
        <fullName evidence="1">Uncharacterized protein</fullName>
    </submittedName>
</protein>
<dbReference type="AlphaFoldDB" id="A0A644WIX2"/>
<accession>A0A644WIX2</accession>
<comment type="caution">
    <text evidence="1">The sequence shown here is derived from an EMBL/GenBank/DDBJ whole genome shotgun (WGS) entry which is preliminary data.</text>
</comment>